<evidence type="ECO:0000313" key="13">
    <source>
        <dbReference type="Proteomes" id="UP000243629"/>
    </source>
</evidence>
<evidence type="ECO:0000313" key="12">
    <source>
        <dbReference type="EMBL" id="SFM63556.1"/>
    </source>
</evidence>
<dbReference type="PANTHER" id="PTHR11804:SF84">
    <property type="entry name" value="SACCHAROLYSIN"/>
    <property type="match status" value="1"/>
</dbReference>
<evidence type="ECO:0000256" key="9">
    <source>
        <dbReference type="RuleBase" id="RU003435"/>
    </source>
</evidence>
<comment type="cofactor">
    <cofactor evidence="9">
        <name>Zn(2+)</name>
        <dbReference type="ChEBI" id="CHEBI:29105"/>
    </cofactor>
    <text evidence="9">Binds 1 zinc ion.</text>
</comment>
<keyword evidence="13" id="KW-1185">Reference proteome</keyword>
<dbReference type="Pfam" id="PF01432">
    <property type="entry name" value="Peptidase_M3"/>
    <property type="match status" value="1"/>
</dbReference>
<name>A0A1I4SGF0_9GAMM</name>
<dbReference type="InterPro" id="IPR034005">
    <property type="entry name" value="M3A_DCP"/>
</dbReference>
<dbReference type="PANTHER" id="PTHR11804">
    <property type="entry name" value="PROTEASE M3 THIMET OLIGOPEPTIDASE-RELATED"/>
    <property type="match status" value="1"/>
</dbReference>
<organism evidence="12 13">
    <name type="scientific">Halopseudomonas yangmingensis</name>
    <dbReference type="NCBI Taxonomy" id="1720063"/>
    <lineage>
        <taxon>Bacteria</taxon>
        <taxon>Pseudomonadati</taxon>
        <taxon>Pseudomonadota</taxon>
        <taxon>Gammaproteobacteria</taxon>
        <taxon>Pseudomonadales</taxon>
        <taxon>Pseudomonadaceae</taxon>
        <taxon>Halopseudomonas</taxon>
    </lineage>
</organism>
<evidence type="ECO:0000256" key="1">
    <source>
        <dbReference type="ARBA" id="ARBA00006040"/>
    </source>
</evidence>
<keyword evidence="2 9" id="KW-0645">Protease</keyword>
<dbReference type="Gene3D" id="1.20.1050.40">
    <property type="entry name" value="Endopeptidase. Chain P, domain 1"/>
    <property type="match status" value="1"/>
</dbReference>
<evidence type="ECO:0000256" key="8">
    <source>
        <dbReference type="ARBA" id="ARBA00026100"/>
    </source>
</evidence>
<evidence type="ECO:0000256" key="5">
    <source>
        <dbReference type="ARBA" id="ARBA00022833"/>
    </source>
</evidence>
<evidence type="ECO:0000256" key="3">
    <source>
        <dbReference type="ARBA" id="ARBA00022723"/>
    </source>
</evidence>
<keyword evidence="5 9" id="KW-0862">Zinc</keyword>
<sequence length="681" mass="76699">MSNPLLQPYDLPPFAAMRAEQVKPAIEQILADNRQTLEALLDNPPVQWSWATLVQPLDEMGERLSRAWSPVSHLNAVMNSPELREAYDSCLPLLSQYYTELGQNQRLYQAYQQLAEGPAFATLDQTQQTIVQHALRDFRLSGIALPAEQQQRYGELQMRLSELASRFSNQLLDATQAWSKSFTDAAALDGLPESALAQARDAAQARGEDGWLVTLDFPSYYAVMTYAHDRALRQELYTAYCTRASDQGPQAGQFDNGPLIDETLQLRQELASLLGFASYAELSLATKMAETPEQVLQFLRDLASRSRPHAEQDLAELRAFAAERGCTDLQSWDVGYFSEQLRQHRYAISQEELRPYFPVDTVINGMFAIVQRLYGIELREVQAFERWHADARLFEVFEQGQRIGRFFLDLYARSHKRGGAWMDGCRDRRRLPDGQLQQPIAYLVGNFTPASGGKPALLTHDEVTTLFHEFGHGLHHLLTRVDYPAASGINGVAWDAVELPSQFMENWCWEPEGLALISGHYQTGEPLPQALLDKMLAARNFQSGLGMLRQVEFSLFDFELHAGCHPDQSVQQVLDAVRAQTSVFPPPAFNRFQNGFSHIFAGGYAAGYYSYKWAEVLSADAFSRFEEEGVLNPQTGRSFRDNVLAQGGSREPMALFVEFRGREPSIEPLLRHSGLLGERAA</sequence>
<dbReference type="STRING" id="1720063.SAMN05216217_11023"/>
<dbReference type="InterPro" id="IPR045090">
    <property type="entry name" value="Pept_M3A_M3B"/>
</dbReference>
<gene>
    <name evidence="12" type="ORF">SAMN05216217_11023</name>
</gene>
<comment type="catalytic activity">
    <reaction evidence="7">
        <text>Hydrolysis of oligopeptides, with broad specificity. Gly or Ala commonly occur as P1 or P1' residues, but more distant residues are also important, as is shown by the fact that Z-Gly-Pro-Gly-|-Gly-Pro-Ala is cleaved, but not Z-(Gly)(5).</text>
        <dbReference type="EC" id="3.4.24.70"/>
    </reaction>
</comment>
<keyword evidence="4 9" id="KW-0378">Hydrolase</keyword>
<dbReference type="NCBIfam" id="NF008159">
    <property type="entry name" value="PRK10911.1"/>
    <property type="match status" value="1"/>
</dbReference>
<dbReference type="GO" id="GO:0006508">
    <property type="term" value="P:proteolysis"/>
    <property type="evidence" value="ECO:0007669"/>
    <property type="project" value="UniProtKB-KW"/>
</dbReference>
<dbReference type="RefSeq" id="WP_093476534.1">
    <property type="nucleotide sequence ID" value="NZ_FOUI01000010.1"/>
</dbReference>
<evidence type="ECO:0000259" key="11">
    <source>
        <dbReference type="Pfam" id="PF19310"/>
    </source>
</evidence>
<dbReference type="EMBL" id="FOUI01000010">
    <property type="protein sequence ID" value="SFM63556.1"/>
    <property type="molecule type" value="Genomic_DNA"/>
</dbReference>
<dbReference type="Gene3D" id="3.40.390.10">
    <property type="entry name" value="Collagenase (Catalytic Domain)"/>
    <property type="match status" value="1"/>
</dbReference>
<reference evidence="13" key="1">
    <citation type="submission" date="2016-10" db="EMBL/GenBank/DDBJ databases">
        <authorList>
            <person name="Varghese N."/>
            <person name="Submissions S."/>
        </authorList>
    </citation>
    <scope>NUCLEOTIDE SEQUENCE [LARGE SCALE GENOMIC DNA]</scope>
    <source>
        <strain evidence="13">DSM 24213</strain>
    </source>
</reference>
<evidence type="ECO:0000259" key="10">
    <source>
        <dbReference type="Pfam" id="PF01432"/>
    </source>
</evidence>
<dbReference type="OrthoDB" id="9773538at2"/>
<dbReference type="EC" id="3.4.24.70" evidence="8"/>
<protein>
    <recommendedName>
        <fullName evidence="8">oligopeptidase A</fullName>
        <ecNumber evidence="8">3.4.24.70</ecNumber>
    </recommendedName>
</protein>
<dbReference type="Gene3D" id="1.10.1370.10">
    <property type="entry name" value="Neurolysin, domain 3"/>
    <property type="match status" value="1"/>
</dbReference>
<accession>A0A1I4SGF0</accession>
<evidence type="ECO:0000256" key="7">
    <source>
        <dbReference type="ARBA" id="ARBA00024603"/>
    </source>
</evidence>
<dbReference type="InterPro" id="IPR024079">
    <property type="entry name" value="MetalloPept_cat_dom_sf"/>
</dbReference>
<dbReference type="InterPro" id="IPR024077">
    <property type="entry name" value="Neurolysin/TOP_dom2"/>
</dbReference>
<dbReference type="InterPro" id="IPR001567">
    <property type="entry name" value="Pept_M3A_M3B_dom"/>
</dbReference>
<dbReference type="GO" id="GO:0006518">
    <property type="term" value="P:peptide metabolic process"/>
    <property type="evidence" value="ECO:0007669"/>
    <property type="project" value="TreeGrafter"/>
</dbReference>
<evidence type="ECO:0000256" key="4">
    <source>
        <dbReference type="ARBA" id="ARBA00022801"/>
    </source>
</evidence>
<comment type="similarity">
    <text evidence="1 9">Belongs to the peptidase M3 family.</text>
</comment>
<dbReference type="InterPro" id="IPR045666">
    <property type="entry name" value="OpdA_N"/>
</dbReference>
<dbReference type="Pfam" id="PF19310">
    <property type="entry name" value="TOP_N"/>
    <property type="match status" value="1"/>
</dbReference>
<dbReference type="GO" id="GO:0004222">
    <property type="term" value="F:metalloendopeptidase activity"/>
    <property type="evidence" value="ECO:0007669"/>
    <property type="project" value="UniProtKB-EC"/>
</dbReference>
<dbReference type="GO" id="GO:0046872">
    <property type="term" value="F:metal ion binding"/>
    <property type="evidence" value="ECO:0007669"/>
    <property type="project" value="UniProtKB-UniRule"/>
</dbReference>
<dbReference type="GO" id="GO:0005829">
    <property type="term" value="C:cytosol"/>
    <property type="evidence" value="ECO:0007669"/>
    <property type="project" value="UniProtKB-ARBA"/>
</dbReference>
<evidence type="ECO:0000256" key="6">
    <source>
        <dbReference type="ARBA" id="ARBA00023049"/>
    </source>
</evidence>
<dbReference type="AlphaFoldDB" id="A0A1I4SGF0"/>
<dbReference type="Proteomes" id="UP000243629">
    <property type="component" value="Unassembled WGS sequence"/>
</dbReference>
<evidence type="ECO:0000256" key="2">
    <source>
        <dbReference type="ARBA" id="ARBA00022670"/>
    </source>
</evidence>
<feature type="domain" description="Oligopeptidase A N-terminal" evidence="11">
    <location>
        <begin position="26"/>
        <end position="149"/>
    </location>
</feature>
<dbReference type="SUPFAM" id="SSF55486">
    <property type="entry name" value="Metalloproteases ('zincins'), catalytic domain"/>
    <property type="match status" value="1"/>
</dbReference>
<feature type="domain" description="Peptidase M3A/M3B catalytic" evidence="10">
    <location>
        <begin position="223"/>
        <end position="674"/>
    </location>
</feature>
<keyword evidence="3 9" id="KW-0479">Metal-binding</keyword>
<dbReference type="InterPro" id="IPR024080">
    <property type="entry name" value="Neurolysin/TOP_N"/>
</dbReference>
<keyword evidence="6 9" id="KW-0482">Metalloprotease</keyword>
<proteinExistence type="inferred from homology"/>
<dbReference type="FunFam" id="3.40.390.10:FF:000009">
    <property type="entry name" value="Oligopeptidase A"/>
    <property type="match status" value="1"/>
</dbReference>
<dbReference type="CDD" id="cd06456">
    <property type="entry name" value="M3A_DCP"/>
    <property type="match status" value="1"/>
</dbReference>